<organism evidence="18 19">
    <name type="scientific">candidate division WWE3 bacterium</name>
    <dbReference type="NCBI Taxonomy" id="2053526"/>
    <lineage>
        <taxon>Bacteria</taxon>
        <taxon>Katanobacteria</taxon>
    </lineage>
</organism>
<dbReference type="PROSITE" id="PS51217">
    <property type="entry name" value="UVRD_HELICASE_CTER"/>
    <property type="match status" value="1"/>
</dbReference>
<evidence type="ECO:0000256" key="14">
    <source>
        <dbReference type="ARBA" id="ARBA00048988"/>
    </source>
</evidence>
<dbReference type="InterPro" id="IPR011335">
    <property type="entry name" value="Restrct_endonuc-II-like"/>
</dbReference>
<evidence type="ECO:0000313" key="18">
    <source>
        <dbReference type="EMBL" id="HCC42346.1"/>
    </source>
</evidence>
<feature type="domain" description="UvrD-like helicase C-terminal" evidence="17">
    <location>
        <begin position="307"/>
        <end position="592"/>
    </location>
</feature>
<dbReference type="AlphaFoldDB" id="A0A3D0ZQG3"/>
<evidence type="ECO:0000256" key="9">
    <source>
        <dbReference type="ARBA" id="ARBA00023125"/>
    </source>
</evidence>
<dbReference type="Gene3D" id="3.40.50.300">
    <property type="entry name" value="P-loop containing nucleotide triphosphate hydrolases"/>
    <property type="match status" value="2"/>
</dbReference>
<dbReference type="Gene3D" id="1.10.486.10">
    <property type="entry name" value="PCRA, domain 4"/>
    <property type="match status" value="1"/>
</dbReference>
<keyword evidence="3 15" id="KW-0547">Nucleotide-binding</keyword>
<dbReference type="PANTHER" id="PTHR11070:SF2">
    <property type="entry name" value="ATP-DEPENDENT DNA HELICASE SRS2"/>
    <property type="match status" value="1"/>
</dbReference>
<dbReference type="GO" id="GO:0004527">
    <property type="term" value="F:exonuclease activity"/>
    <property type="evidence" value="ECO:0007669"/>
    <property type="project" value="UniProtKB-KW"/>
</dbReference>
<evidence type="ECO:0000256" key="15">
    <source>
        <dbReference type="PROSITE-ProRule" id="PRU00560"/>
    </source>
</evidence>
<dbReference type="Pfam" id="PF12705">
    <property type="entry name" value="PDDEXK_1"/>
    <property type="match status" value="1"/>
</dbReference>
<keyword evidence="7" id="KW-0269">Exonuclease</keyword>
<protein>
    <recommendedName>
        <fullName evidence="13">DNA 3'-5' helicase</fullName>
        <ecNumber evidence="13">5.6.2.4</ecNumber>
    </recommendedName>
</protein>
<dbReference type="InterPro" id="IPR014016">
    <property type="entry name" value="UvrD-like_ATP-bd"/>
</dbReference>
<keyword evidence="4" id="KW-0227">DNA damage</keyword>
<evidence type="ECO:0000256" key="13">
    <source>
        <dbReference type="ARBA" id="ARBA00034808"/>
    </source>
</evidence>
<keyword evidence="5 15" id="KW-0378">Hydrolase</keyword>
<dbReference type="Pfam" id="PF00580">
    <property type="entry name" value="UvrD-helicase"/>
    <property type="match status" value="1"/>
</dbReference>
<keyword evidence="9" id="KW-0238">DNA-binding</keyword>
<keyword evidence="6 15" id="KW-0347">Helicase</keyword>
<evidence type="ECO:0000256" key="6">
    <source>
        <dbReference type="ARBA" id="ARBA00022806"/>
    </source>
</evidence>
<dbReference type="SUPFAM" id="SSF52540">
    <property type="entry name" value="P-loop containing nucleoside triphosphate hydrolases"/>
    <property type="match status" value="1"/>
</dbReference>
<comment type="catalytic activity">
    <reaction evidence="12">
        <text>Couples ATP hydrolysis with the unwinding of duplex DNA by translocating in the 3'-5' direction.</text>
        <dbReference type="EC" id="5.6.2.4"/>
    </reaction>
</comment>
<evidence type="ECO:0000256" key="4">
    <source>
        <dbReference type="ARBA" id="ARBA00022763"/>
    </source>
</evidence>
<keyword evidence="10" id="KW-0234">DNA repair</keyword>
<dbReference type="GO" id="GO:0005829">
    <property type="term" value="C:cytosol"/>
    <property type="evidence" value="ECO:0007669"/>
    <property type="project" value="TreeGrafter"/>
</dbReference>
<dbReference type="GO" id="GO:0005524">
    <property type="term" value="F:ATP binding"/>
    <property type="evidence" value="ECO:0007669"/>
    <property type="project" value="UniProtKB-UniRule"/>
</dbReference>
<dbReference type="GO" id="GO:0003677">
    <property type="term" value="F:DNA binding"/>
    <property type="evidence" value="ECO:0007669"/>
    <property type="project" value="UniProtKB-KW"/>
</dbReference>
<dbReference type="CDD" id="cd17932">
    <property type="entry name" value="DEXQc_UvrD"/>
    <property type="match status" value="1"/>
</dbReference>
<dbReference type="Gene3D" id="1.10.10.160">
    <property type="match status" value="1"/>
</dbReference>
<comment type="catalytic activity">
    <reaction evidence="14">
        <text>ATP + H2O = ADP + phosphate + H(+)</text>
        <dbReference type="Rhea" id="RHEA:13065"/>
        <dbReference type="ChEBI" id="CHEBI:15377"/>
        <dbReference type="ChEBI" id="CHEBI:15378"/>
        <dbReference type="ChEBI" id="CHEBI:30616"/>
        <dbReference type="ChEBI" id="CHEBI:43474"/>
        <dbReference type="ChEBI" id="CHEBI:456216"/>
        <dbReference type="EC" id="5.6.2.4"/>
    </reaction>
</comment>
<evidence type="ECO:0000256" key="3">
    <source>
        <dbReference type="ARBA" id="ARBA00022741"/>
    </source>
</evidence>
<keyword evidence="11" id="KW-0413">Isomerase</keyword>
<dbReference type="InterPro" id="IPR013986">
    <property type="entry name" value="DExx_box_DNA_helicase_dom_sf"/>
</dbReference>
<dbReference type="GO" id="GO:0000725">
    <property type="term" value="P:recombinational repair"/>
    <property type="evidence" value="ECO:0007669"/>
    <property type="project" value="TreeGrafter"/>
</dbReference>
<dbReference type="EC" id="5.6.2.4" evidence="13"/>
<dbReference type="InterPro" id="IPR027417">
    <property type="entry name" value="P-loop_NTPase"/>
</dbReference>
<evidence type="ECO:0000256" key="7">
    <source>
        <dbReference type="ARBA" id="ARBA00022839"/>
    </source>
</evidence>
<dbReference type="PANTHER" id="PTHR11070">
    <property type="entry name" value="UVRD / RECB / PCRA DNA HELICASE FAMILY MEMBER"/>
    <property type="match status" value="1"/>
</dbReference>
<evidence type="ECO:0000256" key="8">
    <source>
        <dbReference type="ARBA" id="ARBA00022840"/>
    </source>
</evidence>
<dbReference type="GO" id="GO:0043138">
    <property type="term" value="F:3'-5' DNA helicase activity"/>
    <property type="evidence" value="ECO:0007669"/>
    <property type="project" value="UniProtKB-EC"/>
</dbReference>
<dbReference type="InterPro" id="IPR014017">
    <property type="entry name" value="DNA_helicase_UvrD-like_C"/>
</dbReference>
<dbReference type="SUPFAM" id="SSF52980">
    <property type="entry name" value="Restriction endonuclease-like"/>
    <property type="match status" value="1"/>
</dbReference>
<keyword evidence="8 15" id="KW-0067">ATP-binding</keyword>
<feature type="binding site" evidence="15">
    <location>
        <begin position="31"/>
        <end position="38"/>
    </location>
    <ligand>
        <name>ATP</name>
        <dbReference type="ChEBI" id="CHEBI:30616"/>
    </ligand>
</feature>
<evidence type="ECO:0000256" key="11">
    <source>
        <dbReference type="ARBA" id="ARBA00023235"/>
    </source>
</evidence>
<dbReference type="Proteomes" id="UP000263336">
    <property type="component" value="Unassembled WGS sequence"/>
</dbReference>
<accession>A0A3D0ZQG3</accession>
<evidence type="ECO:0000256" key="10">
    <source>
        <dbReference type="ARBA" id="ARBA00023204"/>
    </source>
</evidence>
<evidence type="ECO:0000259" key="16">
    <source>
        <dbReference type="PROSITE" id="PS51198"/>
    </source>
</evidence>
<gene>
    <name evidence="18" type="ORF">DEP93_02650</name>
</gene>
<dbReference type="Gene3D" id="3.90.320.10">
    <property type="match status" value="1"/>
</dbReference>
<reference evidence="18 19" key="1">
    <citation type="journal article" date="2018" name="Nat. Biotechnol.">
        <title>A standardized bacterial taxonomy based on genome phylogeny substantially revises the tree of life.</title>
        <authorList>
            <person name="Parks D.H."/>
            <person name="Chuvochina M."/>
            <person name="Waite D.W."/>
            <person name="Rinke C."/>
            <person name="Skarshewski A."/>
            <person name="Chaumeil P.A."/>
            <person name="Hugenholtz P."/>
        </authorList>
    </citation>
    <scope>NUCLEOTIDE SEQUENCE [LARGE SCALE GENOMIC DNA]</scope>
    <source>
        <strain evidence="18">UBA11701</strain>
    </source>
</reference>
<dbReference type="GO" id="GO:0033202">
    <property type="term" value="C:DNA helicase complex"/>
    <property type="evidence" value="ECO:0007669"/>
    <property type="project" value="TreeGrafter"/>
</dbReference>
<feature type="domain" description="UvrD-like helicase ATP-binding" evidence="16">
    <location>
        <begin position="10"/>
        <end position="306"/>
    </location>
</feature>
<dbReference type="Pfam" id="PF13361">
    <property type="entry name" value="UvrD_C"/>
    <property type="match status" value="1"/>
</dbReference>
<dbReference type="InterPro" id="IPR011604">
    <property type="entry name" value="PDDEXK-like_dom_sf"/>
</dbReference>
<evidence type="ECO:0000256" key="2">
    <source>
        <dbReference type="ARBA" id="ARBA00022722"/>
    </source>
</evidence>
<evidence type="ECO:0000259" key="17">
    <source>
        <dbReference type="PROSITE" id="PS51217"/>
    </source>
</evidence>
<name>A0A3D0ZQG3_UNCKA</name>
<keyword evidence="2" id="KW-0540">Nuclease</keyword>
<proteinExistence type="inferred from homology"/>
<evidence type="ECO:0000256" key="5">
    <source>
        <dbReference type="ARBA" id="ARBA00022801"/>
    </source>
</evidence>
<dbReference type="InterPro" id="IPR038726">
    <property type="entry name" value="PDDEXK_AddAB-type"/>
</dbReference>
<evidence type="ECO:0000256" key="12">
    <source>
        <dbReference type="ARBA" id="ARBA00034617"/>
    </source>
</evidence>
<dbReference type="PROSITE" id="PS51198">
    <property type="entry name" value="UVRD_HELICASE_ATP_BIND"/>
    <property type="match status" value="1"/>
</dbReference>
<dbReference type="InterPro" id="IPR000212">
    <property type="entry name" value="DNA_helicase_UvrD/REP"/>
</dbReference>
<evidence type="ECO:0000313" key="19">
    <source>
        <dbReference type="Proteomes" id="UP000263336"/>
    </source>
</evidence>
<sequence>MPPKKEKKQKEINEEQSKVINHKNGHLLVVAGAGTGKTRVITERIKKLIEEEGIKPKEILALTFTEKAAGEMVDRTGDSMPLGYEEPWISTFHSFSDRILRAEGIEIGIDPGYKLLSSPEQWILLRKNLFDLGLKYFRPLGNPTKFISAILKFISRLQDENVSPEDFEKFVKVTELENEEEERILELAHVYTEYTRLKLEKSKMDFGDLITWTLKLFKERPHILEKYKKQFKHVLLDEFQDTNFAQYELIKLLCPLEMGDRSLVVVGDDSQSIYKFRGAAVSNILQFMEDYPKAERVTLLKNYRSGQKVLDPAYKLIVNNNPDTLESKLGISKELISQMKAKGISPEICQAEELEDEVEFVIKKIYEILGKEPEYTYKDVAILARANSHLDPFLMALRKHGLPYQLVGNRGLYDRDEVRDVIALLRIIVNPKDGVSLYRVLNIRSLEIEPDDISKLLSEARYKKTGLWDEVKNSEKDKLSYLKELVRERQENITRETPSEFIFNLVTNIGYLRPLIEEETVENQLSIKNLDIFLNKAKEFEIKHREDTKELPTVVDFLDYMELVLEAGDNPAQAELEDIDTVNLMTVHASKGLEYPVVFMVNLVADRFPTRNKSDVIEVPDELIKETLPSGDEHIQEERRLFYVGMTRAQKYLYLTLAKSYGGKREKVPSGFLEETGLKMEYVGKVAEEKKSGQDSLFGVTSPFRDPQAISVANLIPQTMSYTQIDTYNACPLKYKYSYILRIPTLPNYALSFGTTMHETLKEFHTKRMFGKNVSLEDLYEIYERKWIPLGYDDEKHRAERFENGKRVLEEYFNKHAAGKDNIEALEKSFNLRIGGTNFFGRIDRIDNLENGGVEIIDYKTGTAKTQKDVDRDAQVTIYAMAAKEALGLKPDLLTLYFLESGERVSTTRTPDDLVKQKEKIVETVENIKKGQFEANPTIQCGWCDYKDICPFAYKG</sequence>
<evidence type="ECO:0000256" key="1">
    <source>
        <dbReference type="ARBA" id="ARBA00009922"/>
    </source>
</evidence>
<comment type="similarity">
    <text evidence="1">Belongs to the helicase family. UvrD subfamily.</text>
</comment>
<dbReference type="EMBL" id="DOZN01000017">
    <property type="protein sequence ID" value="HCC42346.1"/>
    <property type="molecule type" value="Genomic_DNA"/>
</dbReference>
<comment type="caution">
    <text evidence="18">The sequence shown here is derived from an EMBL/GenBank/DDBJ whole genome shotgun (WGS) entry which is preliminary data.</text>
</comment>